<evidence type="ECO:0000313" key="1">
    <source>
        <dbReference type="EMBL" id="MBB5574040.1"/>
    </source>
</evidence>
<evidence type="ECO:0000313" key="2">
    <source>
        <dbReference type="Proteomes" id="UP000549882"/>
    </source>
</evidence>
<dbReference type="InterPro" id="IPR021295">
    <property type="entry name" value="DUF2867"/>
</dbReference>
<dbReference type="RefSeq" id="WP_107109582.1">
    <property type="nucleotide sequence ID" value="NZ_JACHBI010000004.1"/>
</dbReference>
<name>A0A7W9D1G1_9HYPH</name>
<accession>A0A7W9D1G1</accession>
<gene>
    <name evidence="1" type="ORF">GGD50_002662</name>
</gene>
<evidence type="ECO:0008006" key="3">
    <source>
        <dbReference type="Google" id="ProtNLM"/>
    </source>
</evidence>
<reference evidence="1 2" key="1">
    <citation type="submission" date="2020-08" db="EMBL/GenBank/DDBJ databases">
        <title>Genomic Encyclopedia of Type Strains, Phase IV (KMG-V): Genome sequencing to study the core and pangenomes of soil and plant-associated prokaryotes.</title>
        <authorList>
            <person name="Whitman W."/>
        </authorList>
    </citation>
    <scope>NUCLEOTIDE SEQUENCE [LARGE SCALE GENOMIC DNA]</scope>
    <source>
        <strain evidence="1 2">SEMIA 4064</strain>
    </source>
</reference>
<dbReference type="Pfam" id="PF11066">
    <property type="entry name" value="DUF2867"/>
    <property type="match status" value="1"/>
</dbReference>
<dbReference type="Proteomes" id="UP000549882">
    <property type="component" value="Unassembled WGS sequence"/>
</dbReference>
<dbReference type="AlphaFoldDB" id="A0A7W9D1G1"/>
<comment type="caution">
    <text evidence="1">The sequence shown here is derived from an EMBL/GenBank/DDBJ whole genome shotgun (WGS) entry which is preliminary data.</text>
</comment>
<organism evidence="1 2">
    <name type="scientific">Rhizobium paranaense</name>
    <dbReference type="NCBI Taxonomy" id="1650438"/>
    <lineage>
        <taxon>Bacteria</taxon>
        <taxon>Pseudomonadati</taxon>
        <taxon>Pseudomonadota</taxon>
        <taxon>Alphaproteobacteria</taxon>
        <taxon>Hyphomicrobiales</taxon>
        <taxon>Rhizobiaceae</taxon>
        <taxon>Rhizobium/Agrobacterium group</taxon>
        <taxon>Rhizobium</taxon>
    </lineage>
</organism>
<proteinExistence type="predicted"/>
<dbReference type="EMBL" id="JACHBI010000004">
    <property type="protein sequence ID" value="MBB5574040.1"/>
    <property type="molecule type" value="Genomic_DNA"/>
</dbReference>
<protein>
    <recommendedName>
        <fullName evidence="3">DUF2867 domain-containing protein</fullName>
    </recommendedName>
</protein>
<keyword evidence="2" id="KW-1185">Reference proteome</keyword>
<sequence length="170" mass="19086">MPTKPIMVKPHMPHPALPGADWADCYELQVQESDFTAVAAARTMFCNFPFWVRSLLKLRDTVVSVFGLKSTGHHSLNTSETIGFFPIVSKSENQVVLGFDDKHLDFRVVIDVRDDGQGRRLIDITTLVKRKILLGQIYIAVITPFHRLIVETVLTDFGKRMGALNSPPLP</sequence>